<dbReference type="Pfam" id="PF14498">
    <property type="entry name" value="Glyco_hyd_65N_2"/>
    <property type="match status" value="1"/>
</dbReference>
<dbReference type="STRING" id="1195236.CTER_5312"/>
<feature type="domain" description="Alpha fucosidase A-like C-terminal" evidence="2">
    <location>
        <begin position="692"/>
        <end position="783"/>
    </location>
</feature>
<feature type="domain" description="Glycosyl hydrolase family 95 catalytic" evidence="3">
    <location>
        <begin position="289"/>
        <end position="690"/>
    </location>
</feature>
<dbReference type="InterPro" id="IPR054363">
    <property type="entry name" value="GH95_cat"/>
</dbReference>
<dbReference type="Pfam" id="PF21307">
    <property type="entry name" value="Glyco_hydro_95_C"/>
    <property type="match status" value="1"/>
</dbReference>
<dbReference type="eggNOG" id="COG1554">
    <property type="taxonomic scope" value="Bacteria"/>
</dbReference>
<evidence type="ECO:0000313" key="5">
    <source>
        <dbReference type="Proteomes" id="UP000014155"/>
    </source>
</evidence>
<dbReference type="Proteomes" id="UP000014155">
    <property type="component" value="Unassembled WGS sequence"/>
</dbReference>
<feature type="domain" description="Glycosyl hydrolase family 95 N-terminal" evidence="1">
    <location>
        <begin position="6"/>
        <end position="267"/>
    </location>
</feature>
<dbReference type="GO" id="GO:0004560">
    <property type="term" value="F:alpha-L-fucosidase activity"/>
    <property type="evidence" value="ECO:0007669"/>
    <property type="project" value="InterPro"/>
</dbReference>
<accession>S0FH72</accession>
<dbReference type="InterPro" id="IPR049053">
    <property type="entry name" value="AFCA-like_C"/>
</dbReference>
<evidence type="ECO:0000313" key="4">
    <source>
        <dbReference type="EMBL" id="EMS69176.1"/>
    </source>
</evidence>
<name>S0FH72_RUMCE</name>
<dbReference type="PANTHER" id="PTHR31084:SF0">
    <property type="entry name" value="ALPHA-L-FUCOSIDASE 2"/>
    <property type="match status" value="1"/>
</dbReference>
<dbReference type="InterPro" id="IPR016518">
    <property type="entry name" value="Alpha-L-fucosidase"/>
</dbReference>
<proteinExistence type="predicted"/>
<dbReference type="InterPro" id="IPR027414">
    <property type="entry name" value="GH95_N_dom"/>
</dbReference>
<gene>
    <name evidence="4" type="ORF">CTER_5312</name>
</gene>
<keyword evidence="5" id="KW-1185">Reference proteome</keyword>
<evidence type="ECO:0000259" key="1">
    <source>
        <dbReference type="Pfam" id="PF14498"/>
    </source>
</evidence>
<dbReference type="InterPro" id="IPR008928">
    <property type="entry name" value="6-hairpin_glycosidase_sf"/>
</dbReference>
<reference evidence="4 5" key="1">
    <citation type="journal article" date="2013" name="Genome Announc.">
        <title>Draft Genome Sequence of the Cellulolytic, Mesophilic, Anaerobic Bacterium Clostridium termitidis Strain CT1112 (DSM 5398).</title>
        <authorList>
            <person name="Lal S."/>
            <person name="Ramachandran U."/>
            <person name="Zhang X."/>
            <person name="Munir R."/>
            <person name="Sparling R."/>
            <person name="Levin D.B."/>
        </authorList>
    </citation>
    <scope>NUCLEOTIDE SEQUENCE [LARGE SCALE GENOMIC DNA]</scope>
    <source>
        <strain evidence="4 5">CT1112</strain>
    </source>
</reference>
<dbReference type="AlphaFoldDB" id="S0FH72"/>
<dbReference type="RefSeq" id="WP_004630945.1">
    <property type="nucleotide sequence ID" value="NZ_AORV01000072.1"/>
</dbReference>
<evidence type="ECO:0000259" key="3">
    <source>
        <dbReference type="Pfam" id="PF22124"/>
    </source>
</evidence>
<sequence>MSEYIMKYDRAAERWNDATPLGNGRLGAMVYGNTGIERIQLNEDSLWYGNFVDRNNLATKEKLKEIQKNVLEGKLQEAEDLIAQYMVGAPVSMRHYEPLGELDIALNQHTPFINGWITNSDDAEDYVSELNLMTGIHTVRHKQNGAAYTREMFVSYPAQVLCIRITTDRPGSVDLDVQMDRCNIIDEKIPDHRRPGKFQRGGGWAGMLLDVNHTINEKTLIIKGNASETGFASAVRMVTDGRIFDPYSQLITRNASEVCLYLAGATTNRADNPEAEVIRLIDNAEKKGFSALKAEHLADFEPRMRRCTLELGKNSELTVDKRLDKARAGIHDPNLAALYFTFGRYLMLSGGRENSTALNLQGIWCKDFIPAWDSKYTININTQMNYWPAEVTNLSNCHESMFDLIEKMSERGRETAKTMYGCRGTMCHHNTDFYGDCAPQDCYLAATSWTTGGAWMALHLWEHYRFTLDKDFLKKWYPVLCDHALFFVDFLIEDNKGHLVTCPSVSPENRYILPDGHDTPVCAGPAMDNQILRALFGACIEAAGILGIDDPKTGGFKRVISRLPKNSIGSQGQLLEWQEEVPEMTPGMGHISHLWGAYPGDEINWKDSPELLEAVRTSLKIRTDNGAGNGGWPLAWFICQHARILDKEMTGKEINKMVCSAHTRNFFNAFGDIFQIDGNFGAVAGIAEALIQSHTGILHLLPALPPEWTEGAVNGLCARGGFTVDMTWKDNALTAAKIYASVDGEAELAGEQMKVFNGETAVETKLTSHGFCFKTNANTVYIIQRG</sequence>
<dbReference type="SUPFAM" id="SSF48208">
    <property type="entry name" value="Six-hairpin glycosidases"/>
    <property type="match status" value="1"/>
</dbReference>
<dbReference type="InterPro" id="IPR012341">
    <property type="entry name" value="6hp_glycosidase-like_sf"/>
</dbReference>
<dbReference type="Gene3D" id="1.50.10.10">
    <property type="match status" value="1"/>
</dbReference>
<comment type="caution">
    <text evidence="4">The sequence shown here is derived from an EMBL/GenBank/DDBJ whole genome shotgun (WGS) entry which is preliminary data.</text>
</comment>
<dbReference type="Pfam" id="PF22124">
    <property type="entry name" value="Glyco_hydro_95_cat"/>
    <property type="match status" value="1"/>
</dbReference>
<organism evidence="4 5">
    <name type="scientific">Ruminiclostridium cellobioparum subsp. termitidis CT1112</name>
    <dbReference type="NCBI Taxonomy" id="1195236"/>
    <lineage>
        <taxon>Bacteria</taxon>
        <taxon>Bacillati</taxon>
        <taxon>Bacillota</taxon>
        <taxon>Clostridia</taxon>
        <taxon>Eubacteriales</taxon>
        <taxon>Oscillospiraceae</taxon>
        <taxon>Ruminiclostridium</taxon>
    </lineage>
</organism>
<dbReference type="PANTHER" id="PTHR31084">
    <property type="entry name" value="ALPHA-L-FUCOSIDASE 2"/>
    <property type="match status" value="1"/>
</dbReference>
<protein>
    <submittedName>
        <fullName evidence="4">Uncharacterized protein</fullName>
    </submittedName>
</protein>
<dbReference type="GO" id="GO:0005975">
    <property type="term" value="P:carbohydrate metabolic process"/>
    <property type="evidence" value="ECO:0007669"/>
    <property type="project" value="InterPro"/>
</dbReference>
<dbReference type="PATRIC" id="fig|1195236.3.peg.5449"/>
<dbReference type="EMBL" id="AORV01000072">
    <property type="protein sequence ID" value="EMS69176.1"/>
    <property type="molecule type" value="Genomic_DNA"/>
</dbReference>
<evidence type="ECO:0000259" key="2">
    <source>
        <dbReference type="Pfam" id="PF21307"/>
    </source>
</evidence>
<dbReference type="PIRSF" id="PIRSF007663">
    <property type="entry name" value="UCP007663"/>
    <property type="match status" value="1"/>
</dbReference>